<comment type="caution">
    <text evidence="4">The sequence shown here is derived from an EMBL/GenBank/DDBJ whole genome shotgun (WGS) entry which is preliminary data.</text>
</comment>
<feature type="non-terminal residue" evidence="4">
    <location>
        <position position="753"/>
    </location>
</feature>
<feature type="region of interest" description="Disordered" evidence="1">
    <location>
        <begin position="74"/>
        <end position="115"/>
    </location>
</feature>
<feature type="region of interest" description="Disordered" evidence="1">
    <location>
        <begin position="401"/>
        <end position="422"/>
    </location>
</feature>
<feature type="compositionally biased region" description="Basic and acidic residues" evidence="1">
    <location>
        <begin position="673"/>
        <end position="683"/>
    </location>
</feature>
<feature type="region of interest" description="Disordered" evidence="1">
    <location>
        <begin position="272"/>
        <end position="308"/>
    </location>
</feature>
<dbReference type="PANTHER" id="PTHR21450">
    <property type="entry name" value="PROTEIN ALTERED PHOSPHATE STARVATION RESPONSE 1"/>
    <property type="match status" value="1"/>
</dbReference>
<reference evidence="4" key="1">
    <citation type="submission" date="2022-12" db="EMBL/GenBank/DDBJ databases">
        <title>Draft genome assemblies for two species of Escallonia (Escalloniales).</title>
        <authorList>
            <person name="Chanderbali A."/>
            <person name="Dervinis C."/>
            <person name="Anghel I."/>
            <person name="Soltis D."/>
            <person name="Soltis P."/>
            <person name="Zapata F."/>
        </authorList>
    </citation>
    <scope>NUCLEOTIDE SEQUENCE</scope>
    <source>
        <strain evidence="4">UCBG92.1500</strain>
        <tissue evidence="4">Leaf</tissue>
    </source>
</reference>
<proteinExistence type="predicted"/>
<organism evidence="4 5">
    <name type="scientific">Escallonia rubra</name>
    <dbReference type="NCBI Taxonomy" id="112253"/>
    <lineage>
        <taxon>Eukaryota</taxon>
        <taxon>Viridiplantae</taxon>
        <taxon>Streptophyta</taxon>
        <taxon>Embryophyta</taxon>
        <taxon>Tracheophyta</taxon>
        <taxon>Spermatophyta</taxon>
        <taxon>Magnoliopsida</taxon>
        <taxon>eudicotyledons</taxon>
        <taxon>Gunneridae</taxon>
        <taxon>Pentapetalae</taxon>
        <taxon>asterids</taxon>
        <taxon>campanulids</taxon>
        <taxon>Escalloniales</taxon>
        <taxon>Escalloniaceae</taxon>
        <taxon>Escallonia</taxon>
    </lineage>
</organism>
<evidence type="ECO:0000313" key="5">
    <source>
        <dbReference type="Proteomes" id="UP001187471"/>
    </source>
</evidence>
<evidence type="ECO:0008006" key="6">
    <source>
        <dbReference type="Google" id="ProtNLM"/>
    </source>
</evidence>
<evidence type="ECO:0000256" key="1">
    <source>
        <dbReference type="SAM" id="MobiDB-lite"/>
    </source>
</evidence>
<dbReference type="Pfam" id="PF04782">
    <property type="entry name" value="DUF632"/>
    <property type="match status" value="1"/>
</dbReference>
<feature type="domain" description="DUF632" evidence="2">
    <location>
        <begin position="321"/>
        <end position="663"/>
    </location>
</feature>
<feature type="compositionally biased region" description="Low complexity" evidence="1">
    <location>
        <begin position="84"/>
        <end position="95"/>
    </location>
</feature>
<protein>
    <recommendedName>
        <fullName evidence="6">BZIP transcription factor</fullName>
    </recommendedName>
</protein>
<dbReference type="PANTHER" id="PTHR21450:SF35">
    <property type="entry name" value="TRANSCRIPTION FACTOR, PUTATIVE (DUF630 AND DUF632)-RELATED"/>
    <property type="match status" value="1"/>
</dbReference>
<feature type="region of interest" description="Disordered" evidence="1">
    <location>
        <begin position="669"/>
        <end position="707"/>
    </location>
</feature>
<dbReference type="InterPro" id="IPR006867">
    <property type="entry name" value="DUF632"/>
</dbReference>
<evidence type="ECO:0000313" key="4">
    <source>
        <dbReference type="EMBL" id="KAK2982369.1"/>
    </source>
</evidence>
<feature type="compositionally biased region" description="Basic and acidic residues" evidence="1">
    <location>
        <begin position="296"/>
        <end position="308"/>
    </location>
</feature>
<feature type="domain" description="DUF630" evidence="3">
    <location>
        <begin position="7"/>
        <end position="65"/>
    </location>
</feature>
<keyword evidence="5" id="KW-1185">Reference proteome</keyword>
<accession>A0AA88R447</accession>
<evidence type="ECO:0000259" key="3">
    <source>
        <dbReference type="Pfam" id="PF04783"/>
    </source>
</evidence>
<dbReference type="EMBL" id="JAVXUO010001432">
    <property type="protein sequence ID" value="KAK2982369.1"/>
    <property type="molecule type" value="Genomic_DNA"/>
</dbReference>
<dbReference type="Proteomes" id="UP001187471">
    <property type="component" value="Unassembled WGS sequence"/>
</dbReference>
<dbReference type="Pfam" id="PF04783">
    <property type="entry name" value="DUF630"/>
    <property type="match status" value="1"/>
</dbReference>
<evidence type="ECO:0000259" key="2">
    <source>
        <dbReference type="Pfam" id="PF04782"/>
    </source>
</evidence>
<dbReference type="AlphaFoldDB" id="A0AA88R447"/>
<sequence>CEKIKKMGATSSKAERSEALRLCKERKKFIKRAIDSRYDFAAAHIAYVQSLRNVGIALRRFAEAEVLIESSLSTSATELDKTPSHSSYLSPSPSHIGGISDSPLQNESPLSPPVTRLSYMRSGGTSAVTFRVNGPSRMFVDDGESLAFPMPPPPPHPESRSSWDFFDPTDDFESFRFMGHDGLNLDEMGMYRQFSEKEIDLDETNVLHDGIVTPESVPKARVFSNSSASRKEGRGRLVTVDNAHLVTPAGSNCGSQKELDSEINNVNKEKVTKGSSGSLMGKAAALEQSASKRNKSVVEKDMSGEREDPSEFITHRAKDFLSSIKDIENRFFRASESGKEVSRMLEANKIRVGFSEAKGRSPASVFLATVQPNCCRGKSSLVSHEPPQNVTKVIIWHRSTSSRSSSSRNPLATASKDDNDDSGSDFVEEFCMIAGSHSSTLDRLYAWERKLYDEVKASECIRKEYDRKCDQLRHQFAKDLSATVIDKTRAVVKDLHSRIRVGLHAVDSISKRIEKMRDEELQPQLLELIQGLVRMWKAMLECHHAQYITISLAYHAKSSTGTPQGDTKREIMAQLQHEIECFGLSFADWINSHTSYVEALNGWLQNCILQPTERSKGRRAFSPRRVLAPPIIVLFRDWSAGIKALPSEELSDAIRAFLYDLHHSVVGQEEEELQRKQRTHDSSENAAAEDTTDQKNDDESSNLGSMHTSLTKVLDRLTKFSEASLKMCEDIRQKSETARNAYSNYRPPRSLSL</sequence>
<name>A0AA88R447_9ASTE</name>
<dbReference type="InterPro" id="IPR006868">
    <property type="entry name" value="DUF630"/>
</dbReference>
<gene>
    <name evidence="4" type="ORF">RJ640_008963</name>
</gene>